<evidence type="ECO:0000313" key="4">
    <source>
        <dbReference type="Proteomes" id="UP000683360"/>
    </source>
</evidence>
<reference evidence="3" key="1">
    <citation type="submission" date="2021-03" db="EMBL/GenBank/DDBJ databases">
        <authorList>
            <person name="Bekaert M."/>
        </authorList>
    </citation>
    <scope>NUCLEOTIDE SEQUENCE</scope>
</reference>
<evidence type="ECO:0000256" key="1">
    <source>
        <dbReference type="ARBA" id="ARBA00023002"/>
    </source>
</evidence>
<keyword evidence="1 3" id="KW-0560">Oxidoreductase</keyword>
<gene>
    <name evidence="3" type="ORF">MEDL_49134</name>
</gene>
<organism evidence="3 4">
    <name type="scientific">Mytilus edulis</name>
    <name type="common">Blue mussel</name>
    <dbReference type="NCBI Taxonomy" id="6550"/>
    <lineage>
        <taxon>Eukaryota</taxon>
        <taxon>Metazoa</taxon>
        <taxon>Spiralia</taxon>
        <taxon>Lophotrochozoa</taxon>
        <taxon>Mollusca</taxon>
        <taxon>Bivalvia</taxon>
        <taxon>Autobranchia</taxon>
        <taxon>Pteriomorphia</taxon>
        <taxon>Mytilida</taxon>
        <taxon>Mytiloidea</taxon>
        <taxon>Mytilidae</taxon>
        <taxon>Mytilinae</taxon>
        <taxon>Mytilus</taxon>
    </lineage>
</organism>
<accession>A0A8S3TSW6</accession>
<dbReference type="PANTHER" id="PTHR22604">
    <property type="entry name" value="OXIDOREDUCTASES"/>
    <property type="match status" value="1"/>
</dbReference>
<dbReference type="PANTHER" id="PTHR22604:SF105">
    <property type="entry name" value="TRANS-1,2-DIHYDROBENZENE-1,2-DIOL DEHYDROGENASE"/>
    <property type="match status" value="1"/>
</dbReference>
<proteinExistence type="predicted"/>
<dbReference type="GO" id="GO:0047115">
    <property type="term" value="F:trans-1,2-dihydrobenzene-1,2-diol dehydrogenase activity"/>
    <property type="evidence" value="ECO:0007669"/>
    <property type="project" value="UniProtKB-EC"/>
</dbReference>
<keyword evidence="4" id="KW-1185">Reference proteome</keyword>
<evidence type="ECO:0000313" key="3">
    <source>
        <dbReference type="EMBL" id="CAG2236628.1"/>
    </source>
</evidence>
<dbReference type="SUPFAM" id="SSF55347">
    <property type="entry name" value="Glyceraldehyde-3-phosphate dehydrogenase-like, C-terminal domain"/>
    <property type="match status" value="1"/>
</dbReference>
<name>A0A8S3TSW6_MYTED</name>
<comment type="caution">
    <text evidence="3">The sequence shown here is derived from an EMBL/GenBank/DDBJ whole genome shotgun (WGS) entry which is preliminary data.</text>
</comment>
<dbReference type="Proteomes" id="UP000683360">
    <property type="component" value="Unassembled WGS sequence"/>
</dbReference>
<dbReference type="Gene3D" id="3.30.360.10">
    <property type="entry name" value="Dihydrodipicolinate Reductase, domain 2"/>
    <property type="match status" value="2"/>
</dbReference>
<dbReference type="OrthoDB" id="2129491at2759"/>
<dbReference type="EMBL" id="CAJPWZ010002363">
    <property type="protein sequence ID" value="CAG2236628.1"/>
    <property type="molecule type" value="Genomic_DNA"/>
</dbReference>
<dbReference type="AlphaFoldDB" id="A0A8S3TSW6"/>
<dbReference type="GO" id="GO:0047837">
    <property type="term" value="F:D-xylose 1-dehydrogenase (NADP+) activity"/>
    <property type="evidence" value="ECO:0007669"/>
    <property type="project" value="UniProtKB-EC"/>
</dbReference>
<dbReference type="EC" id="1.3.1.20" evidence="3"/>
<feature type="coiled-coil region" evidence="2">
    <location>
        <begin position="51"/>
        <end position="78"/>
    </location>
</feature>
<sequence length="251" mass="28312">MATDEVKSLYTQCGKRIVAVEKYASKSEKQQYAQQIADVISAMDGYYSHHYFTLRRELKIKEDELDTLQKAIQEEAKKRNGHDINGCVILSYSKGQKACLMYSSKVKFDTNCASIRGTNGSIEINDHFLCQEEVKLPTGKGTNEILVGPVPFCYPNNGGLCYEAEEVRKCIKSDKRLFLCPAEVKLPTGKETNEIPVCPVPFNYPNSGGLCYEAEEIRRCIKGGITEYVQMVHKIMEEVARQIGRELPYGK</sequence>
<evidence type="ECO:0000256" key="2">
    <source>
        <dbReference type="SAM" id="Coils"/>
    </source>
</evidence>
<protein>
    <submittedName>
        <fullName evidence="3">DHDH</fullName>
        <ecNumber evidence="3">1.1.1.179</ecNumber>
        <ecNumber evidence="3">1.3.1.20</ecNumber>
    </submittedName>
</protein>
<keyword evidence="2" id="KW-0175">Coiled coil</keyword>
<dbReference type="InterPro" id="IPR050984">
    <property type="entry name" value="Gfo/Idh/MocA_domain"/>
</dbReference>
<dbReference type="EC" id="1.1.1.179" evidence="3"/>